<evidence type="ECO:0000256" key="1">
    <source>
        <dbReference type="SAM" id="MobiDB-lite"/>
    </source>
</evidence>
<evidence type="ECO:0000313" key="2">
    <source>
        <dbReference type="EMBL" id="MBK1828583.1"/>
    </source>
</evidence>
<organism evidence="2 3">
    <name type="scientific">Haloferula rosea</name>
    <dbReference type="NCBI Taxonomy" id="490093"/>
    <lineage>
        <taxon>Bacteria</taxon>
        <taxon>Pseudomonadati</taxon>
        <taxon>Verrucomicrobiota</taxon>
        <taxon>Verrucomicrobiia</taxon>
        <taxon>Verrucomicrobiales</taxon>
        <taxon>Verrucomicrobiaceae</taxon>
        <taxon>Haloferula</taxon>
    </lineage>
</organism>
<accession>A0A934RFB8</accession>
<feature type="region of interest" description="Disordered" evidence="1">
    <location>
        <begin position="97"/>
        <end position="119"/>
    </location>
</feature>
<evidence type="ECO:0000313" key="3">
    <source>
        <dbReference type="Proteomes" id="UP000658278"/>
    </source>
</evidence>
<dbReference type="RefSeq" id="WP_234045092.1">
    <property type="nucleotide sequence ID" value="NZ_JAENII010000014.1"/>
</dbReference>
<dbReference type="AlphaFoldDB" id="A0A934RFB8"/>
<gene>
    <name evidence="2" type="ORF">JIN81_16240</name>
</gene>
<sequence>METYQILFHGHGFKVSIDGEPNSIAGFYTARRVQAQNPDDAYLAALKLLQSEQKTKSLVDESVARGATPKFEAEDIFEVGFWRRLFSRPPIGFVFYDDSDEAADESQEPKSEQASDGDA</sequence>
<dbReference type="EMBL" id="JAENII010000014">
    <property type="protein sequence ID" value="MBK1828583.1"/>
    <property type="molecule type" value="Genomic_DNA"/>
</dbReference>
<dbReference type="Proteomes" id="UP000658278">
    <property type="component" value="Unassembled WGS sequence"/>
</dbReference>
<feature type="compositionally biased region" description="Acidic residues" evidence="1">
    <location>
        <begin position="97"/>
        <end position="106"/>
    </location>
</feature>
<keyword evidence="3" id="KW-1185">Reference proteome</keyword>
<reference evidence="2" key="1">
    <citation type="submission" date="2021-01" db="EMBL/GenBank/DDBJ databases">
        <title>Modified the classification status of verrucomicrobia.</title>
        <authorList>
            <person name="Feng X."/>
        </authorList>
    </citation>
    <scope>NUCLEOTIDE SEQUENCE</scope>
    <source>
        <strain evidence="2">KCTC 22201</strain>
    </source>
</reference>
<name>A0A934RFB8_9BACT</name>
<proteinExistence type="predicted"/>
<protein>
    <submittedName>
        <fullName evidence="2">Uncharacterized protein</fullName>
    </submittedName>
</protein>
<comment type="caution">
    <text evidence="2">The sequence shown here is derived from an EMBL/GenBank/DDBJ whole genome shotgun (WGS) entry which is preliminary data.</text>
</comment>